<organism evidence="1 2">
    <name type="scientific">Dryococelus australis</name>
    <dbReference type="NCBI Taxonomy" id="614101"/>
    <lineage>
        <taxon>Eukaryota</taxon>
        <taxon>Metazoa</taxon>
        <taxon>Ecdysozoa</taxon>
        <taxon>Arthropoda</taxon>
        <taxon>Hexapoda</taxon>
        <taxon>Insecta</taxon>
        <taxon>Pterygota</taxon>
        <taxon>Neoptera</taxon>
        <taxon>Polyneoptera</taxon>
        <taxon>Phasmatodea</taxon>
        <taxon>Verophasmatodea</taxon>
        <taxon>Anareolatae</taxon>
        <taxon>Phasmatidae</taxon>
        <taxon>Eurycanthinae</taxon>
        <taxon>Dryococelus</taxon>
    </lineage>
</organism>
<sequence>MAKSALYTKPLLKAFCCLHPRERISHRSCLGIVAISNALPVIIITDVLLGEWRLFQLEEDEEGTTGKCIRTYWVQFFDKNNASGMPLYPNVSKVVKGALSLSHGSADVERDF</sequence>
<dbReference type="Proteomes" id="UP001159363">
    <property type="component" value="Chromosome 10"/>
</dbReference>
<dbReference type="EMBL" id="JARBHB010000011">
    <property type="protein sequence ID" value="KAJ8872978.1"/>
    <property type="molecule type" value="Genomic_DNA"/>
</dbReference>
<reference evidence="1 2" key="1">
    <citation type="submission" date="2023-02" db="EMBL/GenBank/DDBJ databases">
        <title>LHISI_Scaffold_Assembly.</title>
        <authorList>
            <person name="Stuart O.P."/>
            <person name="Cleave R."/>
            <person name="Magrath M.J.L."/>
            <person name="Mikheyev A.S."/>
        </authorList>
    </citation>
    <scope>NUCLEOTIDE SEQUENCE [LARGE SCALE GENOMIC DNA]</scope>
    <source>
        <strain evidence="1">Daus_M_001</strain>
        <tissue evidence="1">Leg muscle</tissue>
    </source>
</reference>
<name>A0ABQ9GLT8_9NEOP</name>
<evidence type="ECO:0000313" key="2">
    <source>
        <dbReference type="Proteomes" id="UP001159363"/>
    </source>
</evidence>
<proteinExistence type="predicted"/>
<comment type="caution">
    <text evidence="1">The sequence shown here is derived from an EMBL/GenBank/DDBJ whole genome shotgun (WGS) entry which is preliminary data.</text>
</comment>
<evidence type="ECO:0000313" key="1">
    <source>
        <dbReference type="EMBL" id="KAJ8872978.1"/>
    </source>
</evidence>
<accession>A0ABQ9GLT8</accession>
<protein>
    <submittedName>
        <fullName evidence="1">Uncharacterized protein</fullName>
    </submittedName>
</protein>
<keyword evidence="2" id="KW-1185">Reference proteome</keyword>
<gene>
    <name evidence="1" type="ORF">PR048_026594</name>
</gene>